<evidence type="ECO:0000256" key="7">
    <source>
        <dbReference type="ARBA" id="ARBA00023273"/>
    </source>
</evidence>
<evidence type="ECO:0000259" key="9">
    <source>
        <dbReference type="Pfam" id="PF23387"/>
    </source>
</evidence>
<keyword evidence="5" id="KW-0802">TPR repeat</keyword>
<dbReference type="GO" id="GO:0042073">
    <property type="term" value="P:intraciliary transport"/>
    <property type="evidence" value="ECO:0007669"/>
    <property type="project" value="TreeGrafter"/>
</dbReference>
<dbReference type="Pfam" id="PF23387">
    <property type="entry name" value="TPR_IFT80_172"/>
    <property type="match status" value="1"/>
</dbReference>
<dbReference type="FunFam" id="1.25.40.470:FF:000030">
    <property type="entry name" value="Intraflagellar transport protein osm-1"/>
    <property type="match status" value="1"/>
</dbReference>
<dbReference type="PANTHER" id="PTHR15722:SF2">
    <property type="entry name" value="INTRAFLAGELLAR TRANSPORT PROTEIN 172 HOMOLOG"/>
    <property type="match status" value="1"/>
</dbReference>
<keyword evidence="3" id="KW-0853">WD repeat</keyword>
<gene>
    <name evidence="11" type="ORF">PMAYCL1PPCAC_04059</name>
</gene>
<dbReference type="GO" id="GO:0036064">
    <property type="term" value="C:ciliary basal body"/>
    <property type="evidence" value="ECO:0007669"/>
    <property type="project" value="TreeGrafter"/>
</dbReference>
<keyword evidence="7" id="KW-0966">Cell projection</keyword>
<reference evidence="12" key="1">
    <citation type="submission" date="2022-10" db="EMBL/GenBank/DDBJ databases">
        <title>Genome assembly of Pristionchus species.</title>
        <authorList>
            <person name="Yoshida K."/>
            <person name="Sommer R.J."/>
        </authorList>
    </citation>
    <scope>NUCLEOTIDE SEQUENCE [LARGE SCALE GENOMIC DNA]</scope>
    <source>
        <strain evidence="12">RS5460</strain>
    </source>
</reference>
<keyword evidence="6" id="KW-0969">Cilium</keyword>
<comment type="similarity">
    <text evidence="8">Belongs to the IFT172 family.</text>
</comment>
<dbReference type="Proteomes" id="UP001328107">
    <property type="component" value="Unassembled WGS sequence"/>
</dbReference>
<evidence type="ECO:0000313" key="12">
    <source>
        <dbReference type="Proteomes" id="UP001328107"/>
    </source>
</evidence>
<evidence type="ECO:0000256" key="4">
    <source>
        <dbReference type="ARBA" id="ARBA00022737"/>
    </source>
</evidence>
<keyword evidence="12" id="KW-1185">Reference proteome</keyword>
<dbReference type="EMBL" id="BTRK01000001">
    <property type="protein sequence ID" value="GMR33864.1"/>
    <property type="molecule type" value="Genomic_DNA"/>
</dbReference>
<dbReference type="InterPro" id="IPR056168">
    <property type="entry name" value="TPR_IF140/IFT172/WDR19"/>
</dbReference>
<organism evidence="11 12">
    <name type="scientific">Pristionchus mayeri</name>
    <dbReference type="NCBI Taxonomy" id="1317129"/>
    <lineage>
        <taxon>Eukaryota</taxon>
        <taxon>Metazoa</taxon>
        <taxon>Ecdysozoa</taxon>
        <taxon>Nematoda</taxon>
        <taxon>Chromadorea</taxon>
        <taxon>Rhabditida</taxon>
        <taxon>Rhabditina</taxon>
        <taxon>Diplogasteromorpha</taxon>
        <taxon>Diplogasteroidea</taxon>
        <taxon>Neodiplogasteridae</taxon>
        <taxon>Pristionchus</taxon>
    </lineage>
</organism>
<comment type="caution">
    <text evidence="11">The sequence shown here is derived from an EMBL/GenBank/DDBJ whole genome shotgun (WGS) entry which is preliminary data.</text>
</comment>
<dbReference type="InterPro" id="IPR056157">
    <property type="entry name" value="TPR_IFT80_172_dom"/>
</dbReference>
<feature type="non-terminal residue" evidence="11">
    <location>
        <position position="1"/>
    </location>
</feature>
<keyword evidence="4" id="KW-0677">Repeat</keyword>
<dbReference type="GO" id="GO:0030992">
    <property type="term" value="C:intraciliary transport particle B"/>
    <property type="evidence" value="ECO:0007669"/>
    <property type="project" value="TreeGrafter"/>
</dbReference>
<feature type="domain" description="IF140/IFT172/WDR19 TPR" evidence="10">
    <location>
        <begin position="721"/>
        <end position="946"/>
    </location>
</feature>
<dbReference type="SUPFAM" id="SSF69322">
    <property type="entry name" value="Tricorn protease domain 2"/>
    <property type="match status" value="1"/>
</dbReference>
<evidence type="ECO:0000259" key="10">
    <source>
        <dbReference type="Pfam" id="PF24762"/>
    </source>
</evidence>
<evidence type="ECO:0000256" key="8">
    <source>
        <dbReference type="ARBA" id="ARBA00038130"/>
    </source>
</evidence>
<evidence type="ECO:0000256" key="5">
    <source>
        <dbReference type="ARBA" id="ARBA00022803"/>
    </source>
</evidence>
<keyword evidence="2" id="KW-0217">Developmental protein</keyword>
<accession>A0AAN4Z5T8</accession>
<comment type="subcellular location">
    <subcellularLocation>
        <location evidence="1">Cell projection</location>
        <location evidence="1">Cilium</location>
    </subcellularLocation>
</comment>
<proteinExistence type="inferred from homology"/>
<dbReference type="PANTHER" id="PTHR15722">
    <property type="entry name" value="IFT140/172-RELATED"/>
    <property type="match status" value="1"/>
</dbReference>
<evidence type="ECO:0000313" key="11">
    <source>
        <dbReference type="EMBL" id="GMR33864.1"/>
    </source>
</evidence>
<evidence type="ECO:0000256" key="2">
    <source>
        <dbReference type="ARBA" id="ARBA00022473"/>
    </source>
</evidence>
<name>A0AAN4Z5T8_9BILA</name>
<dbReference type="Gene3D" id="1.25.40.470">
    <property type="match status" value="4"/>
</dbReference>
<feature type="domain" description="IFT80/172/WDR35 TPR" evidence="9">
    <location>
        <begin position="375"/>
        <end position="478"/>
    </location>
</feature>
<evidence type="ECO:0000256" key="6">
    <source>
        <dbReference type="ARBA" id="ARBA00023069"/>
    </source>
</evidence>
<evidence type="ECO:0000256" key="3">
    <source>
        <dbReference type="ARBA" id="ARBA00022574"/>
    </source>
</evidence>
<dbReference type="Pfam" id="PF24762">
    <property type="entry name" value="TPR_IF140-IFT172"/>
    <property type="match status" value="1"/>
</dbReference>
<dbReference type="FunFam" id="1.25.40.470:FF:000008">
    <property type="entry name" value="Intraflagellar transport protein 172 homolog"/>
    <property type="match status" value="1"/>
</dbReference>
<evidence type="ECO:0000256" key="1">
    <source>
        <dbReference type="ARBA" id="ARBA00004138"/>
    </source>
</evidence>
<sequence>KIKDQSFRLRLFSWNSKRGNFEEGNPLEIENLYTITALAWSPDGATIYAGNLCGGVFAIDCCLKRKMLRSRFETTYVSPSHVLIRDVTTDSRTSLLSRKGLPIDDIKMMGEDRFVVGYTANTLIVAELEQGRFSEIDWTGGGNEKFYFDNANVCLIVNVGEITIVEYGTDGPIGWIRTELTSPHLISIRLAERGIRGEPPSKKIAYLLDPSTMAIMDLNNGVQEHTISHGNSIDWLELNETGRKLLFRDKRQRVHLVDLSAPDLRQSNLLAFCTYCQWVPTSDVIVAQSGDSLHVWYNPDHPDQVTTVSIKGEVEAVLRDADRTEVIVQESTAKVAYELDNTQIEFATALENLDFERAVTFLEKSRGDASDTYSMWRQVGEMALSQQKLLIAQRCYAAVGDVARVNLLQQTIELAAGAAERIGGDGTADSRVRANIAKLCKRYKEAENIYLEQNNVEDAVKMYQTLHKWDDALELAKATNYPGYEQLKATYYRSLADTGQDGKAAELKVAEGNRSAAVQLYLKANQPAQALRLLLHDDDLLADEQLSQSVAVSLLKNRQFDKAGALFEKLHDFTRALESYKNGKAYTQAIQLARIQYPERVVGLEEEWGDTLMKEGKHEAAISHYVEASQNVKAVEAAIRAKEFNRAVQIVDAIQDQSIARRFYADIAAYYADTGDYDRAERYYIEADDHKSAIQMYFRAGKWAEAYRLSAEFLGKEDTTRLYLTKAEDMESNGMLAEAEQVYLAVGDARRAIDMYRSAGRNEDVVRLTEKYDGDRVMDVHKELGASLEADGELRAAEDAYLKAGDYDAAITMYKSRGQFSDAHRLAVASGSQKSVERIGYEWAKSTGGGAAVSLLNKLGFLHQAIGIACESGDFDFAFDLARTGAKDKLAEVHRLYGAHNEDEGAFDEASRHYIEGGAPSEAVKMWVEDKDWAKAEEVARAHAPELLEVVYDEQAREAIEQGDFARMESFFLRANKPMTILEFYTNRQMWADAMRIAKEYAPGHIDTLQRHLEEAELRGGARGVDSFLVQGREWEANGEYLRATAAYLKVNDQSTDNAALIRQCAIKAADITIKFLLGPDRNQQLIEVLLASLEAADCNEKAAEVHIALGEHREAIVALCRARQWGKAKAIAMELMPGMTAEVDAAYKESLKSEGKVGELIDVDVIAAIDLLIERGQWEKALDTALKQKHKPLLEKYVALYTGRLVNNGEIERAMEVFLKYGICTNEEVFNTYLKIFDEIILSPSSSPLEEYHRLSLLRNLFLAVVEALQGTQSHSIIEFSRLLWASHFMSFHVALGTAEFSPETQKLRLRQQLAMLRYSDLIPADRLFYQAGIAAREFGEGYKNVAFVLLNHFLDLVEAIDEDNPASVDSSVFEGTDIPQEIPLPRELSIGREEVEAVKDWVLAMSVDEGAEKVLPEDRRQTFEASIVDRNGNVARMCIISGEQNYRLITLSIPYPSQAIRNKNNNNNNNNNNINCRFLFCLKQAPNDQLHDVQSFLSSAAKKPIQLSI</sequence>
<protein>
    <recommendedName>
        <fullName evidence="13">Osm-1</fullName>
    </recommendedName>
</protein>
<evidence type="ECO:0008006" key="13">
    <source>
        <dbReference type="Google" id="ProtNLM"/>
    </source>
</evidence>
<dbReference type="GO" id="GO:0005930">
    <property type="term" value="C:axoneme"/>
    <property type="evidence" value="ECO:0007669"/>
    <property type="project" value="TreeGrafter"/>
</dbReference>